<dbReference type="HAMAP" id="MF_01020">
    <property type="entry name" value="HisE"/>
    <property type="match status" value="1"/>
</dbReference>
<dbReference type="NCBIfam" id="NF001611">
    <property type="entry name" value="PRK00400.1-3"/>
    <property type="match status" value="1"/>
</dbReference>
<evidence type="ECO:0000256" key="7">
    <source>
        <dbReference type="ARBA" id="ARBA00022741"/>
    </source>
</evidence>
<comment type="similarity">
    <text evidence="4 11">Belongs to the PRA-PH family.</text>
</comment>
<accession>A0ABS6WT33</accession>
<dbReference type="RefSeq" id="WP_219203445.1">
    <property type="nucleotide sequence ID" value="NZ_JAHWQX010000005.1"/>
</dbReference>
<evidence type="ECO:0000256" key="10">
    <source>
        <dbReference type="ARBA" id="ARBA00023102"/>
    </source>
</evidence>
<organism evidence="12 13">
    <name type="scientific">Pseudohoeflea coraliihabitans</name>
    <dbReference type="NCBI Taxonomy" id="2860393"/>
    <lineage>
        <taxon>Bacteria</taxon>
        <taxon>Pseudomonadati</taxon>
        <taxon>Pseudomonadota</taxon>
        <taxon>Alphaproteobacteria</taxon>
        <taxon>Hyphomicrobiales</taxon>
        <taxon>Rhizobiaceae</taxon>
        <taxon>Pseudohoeflea</taxon>
    </lineage>
</organism>
<dbReference type="GO" id="GO:0004636">
    <property type="term" value="F:phosphoribosyl-ATP diphosphatase activity"/>
    <property type="evidence" value="ECO:0007669"/>
    <property type="project" value="UniProtKB-EC"/>
</dbReference>
<evidence type="ECO:0000256" key="9">
    <source>
        <dbReference type="ARBA" id="ARBA00022840"/>
    </source>
</evidence>
<comment type="subcellular location">
    <subcellularLocation>
        <location evidence="2 11">Cytoplasm</location>
    </subcellularLocation>
</comment>
<evidence type="ECO:0000256" key="1">
    <source>
        <dbReference type="ARBA" id="ARBA00001460"/>
    </source>
</evidence>
<keyword evidence="5 11" id="KW-0963">Cytoplasm</keyword>
<evidence type="ECO:0000256" key="11">
    <source>
        <dbReference type="HAMAP-Rule" id="MF_01020"/>
    </source>
</evidence>
<reference evidence="12" key="1">
    <citation type="submission" date="2021-07" db="EMBL/GenBank/DDBJ databases">
        <title>Pseudohoeflea marina sp. nov. a polyhydroxyalcanoate-producing bacterium.</title>
        <authorList>
            <person name="Zheng W."/>
            <person name="Yu S."/>
            <person name="Huang Y."/>
        </authorList>
    </citation>
    <scope>NUCLEOTIDE SEQUENCE</scope>
    <source>
        <strain evidence="12">DP4N28-3</strain>
    </source>
</reference>
<comment type="caution">
    <text evidence="12">The sequence shown here is derived from an EMBL/GenBank/DDBJ whole genome shotgun (WGS) entry which is preliminary data.</text>
</comment>
<dbReference type="PANTHER" id="PTHR42945">
    <property type="entry name" value="HISTIDINE BIOSYNTHESIS BIFUNCTIONAL PROTEIN"/>
    <property type="match status" value="1"/>
</dbReference>
<keyword evidence="10 11" id="KW-0368">Histidine biosynthesis</keyword>
<dbReference type="Pfam" id="PF01503">
    <property type="entry name" value="PRA-PH"/>
    <property type="match status" value="1"/>
</dbReference>
<comment type="pathway">
    <text evidence="3 11">Amino-acid biosynthesis; L-histidine biosynthesis; L-histidine from 5-phospho-alpha-D-ribose 1-diphosphate: step 2/9.</text>
</comment>
<dbReference type="Proteomes" id="UP001430804">
    <property type="component" value="Unassembled WGS sequence"/>
</dbReference>
<gene>
    <name evidence="11" type="primary">hisE</name>
    <name evidence="12" type="ORF">KY465_17700</name>
</gene>
<proteinExistence type="inferred from homology"/>
<keyword evidence="6 11" id="KW-0028">Amino-acid biosynthesis</keyword>
<protein>
    <recommendedName>
        <fullName evidence="11">Phosphoribosyl-ATP pyrophosphatase</fullName>
        <shortName evidence="11">PRA-PH</shortName>
        <ecNumber evidence="11">3.6.1.31</ecNumber>
    </recommendedName>
</protein>
<dbReference type="NCBIfam" id="NF001613">
    <property type="entry name" value="PRK00400.1-5"/>
    <property type="match status" value="1"/>
</dbReference>
<name>A0ABS6WT33_9HYPH</name>
<dbReference type="PANTHER" id="PTHR42945:SF9">
    <property type="entry name" value="HISTIDINE BIOSYNTHESIS BIFUNCTIONAL PROTEIN HISIE"/>
    <property type="match status" value="1"/>
</dbReference>
<sequence>MPADKNPASGSNADAAKSFSLADLEQIIADRSNAAPDSSWTAKLVAGGMERAAKKLGEEAVETVIAALSRERGAVVAETADLLFHLLVVLRMSDVPLSEVLQELERRTGQSGLAEKAARTSE</sequence>
<comment type="catalytic activity">
    <reaction evidence="1 11">
        <text>1-(5-phospho-beta-D-ribosyl)-ATP + H2O = 1-(5-phospho-beta-D-ribosyl)-5'-AMP + diphosphate + H(+)</text>
        <dbReference type="Rhea" id="RHEA:22828"/>
        <dbReference type="ChEBI" id="CHEBI:15377"/>
        <dbReference type="ChEBI" id="CHEBI:15378"/>
        <dbReference type="ChEBI" id="CHEBI:33019"/>
        <dbReference type="ChEBI" id="CHEBI:59457"/>
        <dbReference type="ChEBI" id="CHEBI:73183"/>
        <dbReference type="EC" id="3.6.1.31"/>
    </reaction>
</comment>
<evidence type="ECO:0000256" key="3">
    <source>
        <dbReference type="ARBA" id="ARBA00005204"/>
    </source>
</evidence>
<keyword evidence="8 11" id="KW-0378">Hydrolase</keyword>
<evidence type="ECO:0000256" key="4">
    <source>
        <dbReference type="ARBA" id="ARBA00009392"/>
    </source>
</evidence>
<dbReference type="EC" id="3.6.1.31" evidence="11"/>
<dbReference type="InterPro" id="IPR008179">
    <property type="entry name" value="HisE"/>
</dbReference>
<dbReference type="NCBIfam" id="TIGR03188">
    <property type="entry name" value="histidine_hisI"/>
    <property type="match status" value="1"/>
</dbReference>
<evidence type="ECO:0000256" key="6">
    <source>
        <dbReference type="ARBA" id="ARBA00022605"/>
    </source>
</evidence>
<evidence type="ECO:0000313" key="12">
    <source>
        <dbReference type="EMBL" id="MBW3099118.1"/>
    </source>
</evidence>
<dbReference type="CDD" id="cd11534">
    <property type="entry name" value="NTP-PPase_HisIE_like"/>
    <property type="match status" value="1"/>
</dbReference>
<evidence type="ECO:0000313" key="13">
    <source>
        <dbReference type="Proteomes" id="UP001430804"/>
    </source>
</evidence>
<evidence type="ECO:0000256" key="5">
    <source>
        <dbReference type="ARBA" id="ARBA00022490"/>
    </source>
</evidence>
<keyword evidence="13" id="KW-1185">Reference proteome</keyword>
<evidence type="ECO:0000256" key="8">
    <source>
        <dbReference type="ARBA" id="ARBA00022801"/>
    </source>
</evidence>
<evidence type="ECO:0000256" key="2">
    <source>
        <dbReference type="ARBA" id="ARBA00004496"/>
    </source>
</evidence>
<keyword evidence="7 11" id="KW-0547">Nucleotide-binding</keyword>
<keyword evidence="9 11" id="KW-0067">ATP-binding</keyword>
<dbReference type="EMBL" id="JAHWQX010000005">
    <property type="protein sequence ID" value="MBW3099118.1"/>
    <property type="molecule type" value="Genomic_DNA"/>
</dbReference>
<dbReference type="InterPro" id="IPR021130">
    <property type="entry name" value="PRib-ATP_PPHydrolase-like"/>
</dbReference>